<dbReference type="EMBL" id="PXYW01000017">
    <property type="protein sequence ID" value="PSR33728.1"/>
    <property type="molecule type" value="Genomic_DNA"/>
</dbReference>
<sequence length="105" mass="11705">MPGLPMPFSTGQEADPLWASHGTTWAIALLTLPPTTLLEPDVLTAWHQRLAQALRVAMAHGILIDIRSMQLPGSDIVLTETVENPTIQTRWQWWIQTLGPRRSSV</sequence>
<gene>
    <name evidence="1" type="ORF">C7B46_08990</name>
</gene>
<proteinExistence type="predicted"/>
<protein>
    <submittedName>
        <fullName evidence="1">Uncharacterized protein</fullName>
    </submittedName>
</protein>
<dbReference type="AlphaFoldDB" id="A0A2T2XGX2"/>
<accession>A0A2T2XGX2</accession>
<organism evidence="1 2">
    <name type="scientific">Sulfobacillus benefaciens</name>
    <dbReference type="NCBI Taxonomy" id="453960"/>
    <lineage>
        <taxon>Bacteria</taxon>
        <taxon>Bacillati</taxon>
        <taxon>Bacillota</taxon>
        <taxon>Clostridia</taxon>
        <taxon>Eubacteriales</taxon>
        <taxon>Clostridiales Family XVII. Incertae Sedis</taxon>
        <taxon>Sulfobacillus</taxon>
    </lineage>
</organism>
<reference evidence="1 2" key="1">
    <citation type="journal article" date="2014" name="BMC Genomics">
        <title>Comparison of environmental and isolate Sulfobacillus genomes reveals diverse carbon, sulfur, nitrogen, and hydrogen metabolisms.</title>
        <authorList>
            <person name="Justice N.B."/>
            <person name="Norman A."/>
            <person name="Brown C.T."/>
            <person name="Singh A."/>
            <person name="Thomas B.C."/>
            <person name="Banfield J.F."/>
        </authorList>
    </citation>
    <scope>NUCLEOTIDE SEQUENCE [LARGE SCALE GENOMIC DNA]</scope>
    <source>
        <strain evidence="1">AMDSBA4</strain>
    </source>
</reference>
<evidence type="ECO:0000313" key="1">
    <source>
        <dbReference type="EMBL" id="PSR33728.1"/>
    </source>
</evidence>
<dbReference type="Proteomes" id="UP000242972">
    <property type="component" value="Unassembled WGS sequence"/>
</dbReference>
<comment type="caution">
    <text evidence="1">The sequence shown here is derived from an EMBL/GenBank/DDBJ whole genome shotgun (WGS) entry which is preliminary data.</text>
</comment>
<evidence type="ECO:0000313" key="2">
    <source>
        <dbReference type="Proteomes" id="UP000242972"/>
    </source>
</evidence>
<name>A0A2T2XGX2_9FIRM</name>